<evidence type="ECO:0000313" key="9">
    <source>
        <dbReference type="EMBL" id="OGG92897.1"/>
    </source>
</evidence>
<evidence type="ECO:0000313" key="10">
    <source>
        <dbReference type="Proteomes" id="UP000176867"/>
    </source>
</evidence>
<dbReference type="EC" id="2.7.2.3" evidence="2 8"/>
<dbReference type="GO" id="GO:0006094">
    <property type="term" value="P:gluconeogenesis"/>
    <property type="evidence" value="ECO:0007669"/>
    <property type="project" value="TreeGrafter"/>
</dbReference>
<evidence type="ECO:0000256" key="6">
    <source>
        <dbReference type="ARBA" id="ARBA00022840"/>
    </source>
</evidence>
<keyword evidence="3 8" id="KW-0808">Transferase</keyword>
<dbReference type="PANTHER" id="PTHR11406:SF23">
    <property type="entry name" value="PHOSPHOGLYCERATE KINASE 1, CHLOROPLASTIC-RELATED"/>
    <property type="match status" value="1"/>
</dbReference>
<keyword evidence="5 8" id="KW-0418">Kinase</keyword>
<evidence type="ECO:0000256" key="3">
    <source>
        <dbReference type="ARBA" id="ARBA00022679"/>
    </source>
</evidence>
<organism evidence="9 10">
    <name type="scientific">Candidatus Kaiserbacteria bacterium RIFOXYD1_FULL_47_14</name>
    <dbReference type="NCBI Taxonomy" id="1798533"/>
    <lineage>
        <taxon>Bacteria</taxon>
        <taxon>Candidatus Kaiseribacteriota</taxon>
    </lineage>
</organism>
<dbReference type="AlphaFoldDB" id="A0A1F6G479"/>
<evidence type="ECO:0000256" key="1">
    <source>
        <dbReference type="ARBA" id="ARBA00000642"/>
    </source>
</evidence>
<evidence type="ECO:0000256" key="7">
    <source>
        <dbReference type="PIRSR" id="PIRSR000724-2"/>
    </source>
</evidence>
<dbReference type="InterPro" id="IPR036043">
    <property type="entry name" value="Phosphoglycerate_kinase_sf"/>
</dbReference>
<dbReference type="InterPro" id="IPR015824">
    <property type="entry name" value="Phosphoglycerate_kinase_N"/>
</dbReference>
<dbReference type="Proteomes" id="UP000176867">
    <property type="component" value="Unassembled WGS sequence"/>
</dbReference>
<dbReference type="PIRSF" id="PIRSF000724">
    <property type="entry name" value="Pgk"/>
    <property type="match status" value="1"/>
</dbReference>
<feature type="binding site" evidence="7">
    <location>
        <position position="193"/>
    </location>
    <ligand>
        <name>ATP</name>
        <dbReference type="ChEBI" id="CHEBI:30616"/>
    </ligand>
</feature>
<dbReference type="GO" id="GO:0005524">
    <property type="term" value="F:ATP binding"/>
    <property type="evidence" value="ECO:0007669"/>
    <property type="project" value="UniProtKB-KW"/>
</dbReference>
<dbReference type="GO" id="GO:0006096">
    <property type="term" value="P:glycolytic process"/>
    <property type="evidence" value="ECO:0007669"/>
    <property type="project" value="InterPro"/>
</dbReference>
<reference evidence="9 10" key="1">
    <citation type="journal article" date="2016" name="Nat. Commun.">
        <title>Thousands of microbial genomes shed light on interconnected biogeochemical processes in an aquifer system.</title>
        <authorList>
            <person name="Anantharaman K."/>
            <person name="Brown C.T."/>
            <person name="Hug L.A."/>
            <person name="Sharon I."/>
            <person name="Castelle C.J."/>
            <person name="Probst A.J."/>
            <person name="Thomas B.C."/>
            <person name="Singh A."/>
            <person name="Wilkins M.J."/>
            <person name="Karaoz U."/>
            <person name="Brodie E.L."/>
            <person name="Williams K.H."/>
            <person name="Hubbard S.S."/>
            <person name="Banfield J.F."/>
        </authorList>
    </citation>
    <scope>NUCLEOTIDE SEQUENCE [LARGE SCALE GENOMIC DNA]</scope>
</reference>
<feature type="binding site" evidence="7">
    <location>
        <begin position="316"/>
        <end position="319"/>
    </location>
    <ligand>
        <name>ATP</name>
        <dbReference type="ChEBI" id="CHEBI:30616"/>
    </ligand>
</feature>
<dbReference type="SUPFAM" id="SSF53748">
    <property type="entry name" value="Phosphoglycerate kinase"/>
    <property type="match status" value="1"/>
</dbReference>
<dbReference type="PRINTS" id="PR00477">
    <property type="entry name" value="PHGLYCKINASE"/>
</dbReference>
<comment type="caution">
    <text evidence="9">The sequence shown here is derived from an EMBL/GenBank/DDBJ whole genome shotgun (WGS) entry which is preliminary data.</text>
</comment>
<evidence type="ECO:0000256" key="8">
    <source>
        <dbReference type="RuleBase" id="RU000532"/>
    </source>
</evidence>
<dbReference type="GO" id="GO:0005829">
    <property type="term" value="C:cytosol"/>
    <property type="evidence" value="ECO:0007669"/>
    <property type="project" value="TreeGrafter"/>
</dbReference>
<comment type="similarity">
    <text evidence="8">Belongs to the phosphoglycerate kinase family.</text>
</comment>
<name>A0A1F6G479_9BACT</name>
<gene>
    <name evidence="9" type="ORF">A2609_03440</name>
</gene>
<dbReference type="Gene3D" id="3.40.50.1260">
    <property type="entry name" value="Phosphoglycerate kinase, N-terminal domain"/>
    <property type="match status" value="2"/>
</dbReference>
<evidence type="ECO:0000256" key="4">
    <source>
        <dbReference type="ARBA" id="ARBA00022741"/>
    </source>
</evidence>
<dbReference type="GO" id="GO:0004618">
    <property type="term" value="F:phosphoglycerate kinase activity"/>
    <property type="evidence" value="ECO:0007669"/>
    <property type="project" value="UniProtKB-EC"/>
</dbReference>
<keyword evidence="4" id="KW-0547">Nucleotide-binding</keyword>
<dbReference type="InterPro" id="IPR001576">
    <property type="entry name" value="Phosphoglycerate_kinase"/>
</dbReference>
<dbReference type="EMBL" id="MFMU01000017">
    <property type="protein sequence ID" value="OGG92897.1"/>
    <property type="molecule type" value="Genomic_DNA"/>
</dbReference>
<accession>A0A1F6G479</accession>
<comment type="catalytic activity">
    <reaction evidence="1 8">
        <text>(2R)-3-phosphoglycerate + ATP = (2R)-3-phospho-glyceroyl phosphate + ADP</text>
        <dbReference type="Rhea" id="RHEA:14801"/>
        <dbReference type="ChEBI" id="CHEBI:30616"/>
        <dbReference type="ChEBI" id="CHEBI:57604"/>
        <dbReference type="ChEBI" id="CHEBI:58272"/>
        <dbReference type="ChEBI" id="CHEBI:456216"/>
        <dbReference type="EC" id="2.7.2.3"/>
    </reaction>
</comment>
<evidence type="ECO:0000256" key="5">
    <source>
        <dbReference type="ARBA" id="ARBA00022777"/>
    </source>
</evidence>
<proteinExistence type="inferred from homology"/>
<protein>
    <recommendedName>
        <fullName evidence="2 8">Phosphoglycerate kinase</fullName>
        <ecNumber evidence="2 8">2.7.2.3</ecNumber>
    </recommendedName>
</protein>
<evidence type="ECO:0000256" key="2">
    <source>
        <dbReference type="ARBA" id="ARBA00013061"/>
    </source>
</evidence>
<dbReference type="Pfam" id="PF00162">
    <property type="entry name" value="PGK"/>
    <property type="match status" value="1"/>
</dbReference>
<keyword evidence="6 7" id="KW-0067">ATP-binding</keyword>
<feature type="binding site" evidence="7">
    <location>
        <position position="291"/>
    </location>
    <ligand>
        <name>ATP</name>
        <dbReference type="ChEBI" id="CHEBI:30616"/>
    </ligand>
</feature>
<dbReference type="STRING" id="1798533.A2609_03440"/>
<sequence length="358" mass="38304">MRSIRDIKLFESIPILVRATLNVPTKNGEVTNDYRLRRALPTIRFLSERGAKVILISHIGEKGTETLAPIATRLGKLISGVSFFRETVGAGARSAIRELAPGQILVLENLRRNAGEQTNDRAFARELAALGDIFVQDSFDTCHRVHASIVGVPEILPSYAGFLLEDEVRELSYALTPKHPSLAVIGGMKFSTKEAVLTRLLAIYDKVFIGGALANSFLKASGKEVGKSLVSTTDENTLKKFIANPKLVLPIDSVVKNESIFDHGLGTMALLADLAQKAKTILWNGPLGKYEDGFRGATNAFARATADSGAHSIVGGGDTVASIEGLGLLSRFSFVSTGGGAMLDFLARGTLPGIEALN</sequence>
<dbReference type="PANTHER" id="PTHR11406">
    <property type="entry name" value="PHOSPHOGLYCERATE KINASE"/>
    <property type="match status" value="1"/>
</dbReference>
<dbReference type="GO" id="GO:0043531">
    <property type="term" value="F:ADP binding"/>
    <property type="evidence" value="ECO:0007669"/>
    <property type="project" value="TreeGrafter"/>
</dbReference>